<proteinExistence type="predicted"/>
<feature type="compositionally biased region" description="Polar residues" evidence="1">
    <location>
        <begin position="51"/>
        <end position="66"/>
    </location>
</feature>
<evidence type="ECO:0000313" key="3">
    <source>
        <dbReference type="Proteomes" id="UP000765509"/>
    </source>
</evidence>
<protein>
    <submittedName>
        <fullName evidence="2">Uncharacterized protein</fullName>
    </submittedName>
</protein>
<dbReference type="AlphaFoldDB" id="A0A9Q3JBM6"/>
<accession>A0A9Q3JBM6</accession>
<comment type="caution">
    <text evidence="2">The sequence shown here is derived from an EMBL/GenBank/DDBJ whole genome shotgun (WGS) entry which is preliminary data.</text>
</comment>
<dbReference type="EMBL" id="AVOT02069137">
    <property type="protein sequence ID" value="MBW0560123.1"/>
    <property type="molecule type" value="Genomic_DNA"/>
</dbReference>
<name>A0A9Q3JBM6_9BASI</name>
<organism evidence="2 3">
    <name type="scientific">Austropuccinia psidii MF-1</name>
    <dbReference type="NCBI Taxonomy" id="1389203"/>
    <lineage>
        <taxon>Eukaryota</taxon>
        <taxon>Fungi</taxon>
        <taxon>Dikarya</taxon>
        <taxon>Basidiomycota</taxon>
        <taxon>Pucciniomycotina</taxon>
        <taxon>Pucciniomycetes</taxon>
        <taxon>Pucciniales</taxon>
        <taxon>Sphaerophragmiaceae</taxon>
        <taxon>Austropuccinia</taxon>
    </lineage>
</organism>
<feature type="compositionally biased region" description="Basic and acidic residues" evidence="1">
    <location>
        <begin position="68"/>
        <end position="81"/>
    </location>
</feature>
<gene>
    <name evidence="2" type="ORF">O181_099838</name>
</gene>
<evidence type="ECO:0000313" key="2">
    <source>
        <dbReference type="EMBL" id="MBW0560123.1"/>
    </source>
</evidence>
<keyword evidence="3" id="KW-1185">Reference proteome</keyword>
<feature type="region of interest" description="Disordered" evidence="1">
    <location>
        <begin position="1"/>
        <end position="105"/>
    </location>
</feature>
<dbReference type="Proteomes" id="UP000765509">
    <property type="component" value="Unassembled WGS sequence"/>
</dbReference>
<reference evidence="2" key="1">
    <citation type="submission" date="2021-03" db="EMBL/GenBank/DDBJ databases">
        <title>Draft genome sequence of rust myrtle Austropuccinia psidii MF-1, a brazilian biotype.</title>
        <authorList>
            <person name="Quecine M.C."/>
            <person name="Pachon D.M.R."/>
            <person name="Bonatelli M.L."/>
            <person name="Correr F.H."/>
            <person name="Franceschini L.M."/>
            <person name="Leite T.F."/>
            <person name="Margarido G.R.A."/>
            <person name="Almeida C.A."/>
            <person name="Ferrarezi J.A."/>
            <person name="Labate C.A."/>
        </authorList>
    </citation>
    <scope>NUCLEOTIDE SEQUENCE</scope>
    <source>
        <strain evidence="2">MF-1</strain>
    </source>
</reference>
<sequence>MGFIPQSKFSFSSLTHFSSHNHTESSSSPIEKNTPNPPQQDSPVPHMPCKQSFQQPTPGPSGTQWSEDLFRELSQQDEHPFEAPPHLFKAGVKPQIPNYHQMRAI</sequence>
<feature type="compositionally biased region" description="Low complexity" evidence="1">
    <location>
        <begin position="7"/>
        <end position="28"/>
    </location>
</feature>
<evidence type="ECO:0000256" key="1">
    <source>
        <dbReference type="SAM" id="MobiDB-lite"/>
    </source>
</evidence>